<accession>A0A8S5L9G5</accession>
<evidence type="ECO:0000313" key="1">
    <source>
        <dbReference type="EMBL" id="DAD66595.1"/>
    </source>
</evidence>
<sequence>MIVLFHRFILISFNLLNFEVMLYSGETVFLKSTDNAKANVLCKQVNKLTAKKLYDKGVKIWLHPCNLTLHNVWQEPYHYKKSETNTECFESLVNSFRYYNCDRQRGKRIIFFAECDTKGNLLHS</sequence>
<dbReference type="EMBL" id="BK014662">
    <property type="protein sequence ID" value="DAD66595.1"/>
    <property type="molecule type" value="Genomic_DNA"/>
</dbReference>
<proteinExistence type="predicted"/>
<protein>
    <submittedName>
        <fullName evidence="1">Uncharacterized protein</fullName>
    </submittedName>
</protein>
<name>A0A8S5L9G5_9CAUD</name>
<organism evidence="1">
    <name type="scientific">Myoviridae sp. ctPuP5</name>
    <dbReference type="NCBI Taxonomy" id="2823543"/>
    <lineage>
        <taxon>Viruses</taxon>
        <taxon>Duplodnaviria</taxon>
        <taxon>Heunggongvirae</taxon>
        <taxon>Uroviricota</taxon>
        <taxon>Caudoviricetes</taxon>
    </lineage>
</organism>
<reference evidence="1" key="1">
    <citation type="journal article" date="2021" name="Proc. Natl. Acad. Sci. U.S.A.">
        <title>A Catalog of Tens of Thousands of Viruses from Human Metagenomes Reveals Hidden Associations with Chronic Diseases.</title>
        <authorList>
            <person name="Tisza M.J."/>
            <person name="Buck C.B."/>
        </authorList>
    </citation>
    <scope>NUCLEOTIDE SEQUENCE</scope>
    <source>
        <strain evidence="1">CtPuP5</strain>
    </source>
</reference>